<dbReference type="Proteomes" id="UP000241986">
    <property type="component" value="Unassembled WGS sequence"/>
</dbReference>
<evidence type="ECO:0000313" key="1">
    <source>
        <dbReference type="EMBL" id="PTH79900.1"/>
    </source>
</evidence>
<gene>
    <name evidence="1" type="ORF">DAA48_16690</name>
</gene>
<accession>A0A2T4MZ80</accession>
<reference evidence="1 2" key="1">
    <citation type="submission" date="2018-03" db="EMBL/GenBank/DDBJ databases">
        <title>Aeromonas veronii whole genome sequencing and analysis.</title>
        <authorList>
            <person name="Xie H."/>
            <person name="Liu T."/>
            <person name="Wang K."/>
        </authorList>
    </citation>
    <scope>NUCLEOTIDE SEQUENCE [LARGE SCALE GENOMIC DNA]</scope>
    <source>
        <strain evidence="1 2">XH.VA.1</strain>
    </source>
</reference>
<dbReference type="EMBL" id="PZKL01000038">
    <property type="protein sequence ID" value="PTH79900.1"/>
    <property type="molecule type" value="Genomic_DNA"/>
</dbReference>
<name>A0A2T4MZ80_AERVE</name>
<evidence type="ECO:0000313" key="2">
    <source>
        <dbReference type="Proteomes" id="UP000241986"/>
    </source>
</evidence>
<protein>
    <submittedName>
        <fullName evidence="1">Uncharacterized protein</fullName>
    </submittedName>
</protein>
<comment type="caution">
    <text evidence="1">The sequence shown here is derived from an EMBL/GenBank/DDBJ whole genome shotgun (WGS) entry which is preliminary data.</text>
</comment>
<sequence length="131" mass="14423">MGIEVNKGTVQAVDVLAVLDKASFLFQLSTEAAQLRLSLRSDKLSDEQRAEIEGEIDCLDESIIAFSQQENIKYSAEQIEEQNASSVGKVLEVAELFRQRSAKVEASRLNGSSTPNMEAASIKLFQKNKSN</sequence>
<organism evidence="1 2">
    <name type="scientific">Aeromonas veronii</name>
    <dbReference type="NCBI Taxonomy" id="654"/>
    <lineage>
        <taxon>Bacteria</taxon>
        <taxon>Pseudomonadati</taxon>
        <taxon>Pseudomonadota</taxon>
        <taxon>Gammaproteobacteria</taxon>
        <taxon>Aeromonadales</taxon>
        <taxon>Aeromonadaceae</taxon>
        <taxon>Aeromonas</taxon>
    </lineage>
</organism>
<dbReference type="AlphaFoldDB" id="A0A2T4MZ80"/>
<proteinExistence type="predicted"/>